<evidence type="ECO:0000256" key="2">
    <source>
        <dbReference type="ARBA" id="ARBA00022723"/>
    </source>
</evidence>
<evidence type="ECO:0000256" key="1">
    <source>
        <dbReference type="ARBA" id="ARBA00022617"/>
    </source>
</evidence>
<dbReference type="PROSITE" id="PS51007">
    <property type="entry name" value="CYTC"/>
    <property type="match status" value="1"/>
</dbReference>
<evidence type="ECO:0000256" key="3">
    <source>
        <dbReference type="ARBA" id="ARBA00023004"/>
    </source>
</evidence>
<dbReference type="Gene3D" id="1.10.760.10">
    <property type="entry name" value="Cytochrome c-like domain"/>
    <property type="match status" value="1"/>
</dbReference>
<dbReference type="InterPro" id="IPR009056">
    <property type="entry name" value="Cyt_c-like_dom"/>
</dbReference>
<dbReference type="SUPFAM" id="SSF46626">
    <property type="entry name" value="Cytochrome c"/>
    <property type="match status" value="1"/>
</dbReference>
<evidence type="ECO:0000256" key="4">
    <source>
        <dbReference type="PROSITE-ProRule" id="PRU00433"/>
    </source>
</evidence>
<feature type="domain" description="Cytochrome c" evidence="5">
    <location>
        <begin position="652"/>
        <end position="806"/>
    </location>
</feature>
<proteinExistence type="predicted"/>
<dbReference type="PROSITE" id="PS51257">
    <property type="entry name" value="PROKAR_LIPOPROTEIN"/>
    <property type="match status" value="1"/>
</dbReference>
<dbReference type="GO" id="GO:0046872">
    <property type="term" value="F:metal ion binding"/>
    <property type="evidence" value="ECO:0007669"/>
    <property type="project" value="UniProtKB-KW"/>
</dbReference>
<accession>A0A5S9IUP1</accession>
<dbReference type="SUPFAM" id="SSF51004">
    <property type="entry name" value="C-terminal (heme d1) domain of cytochrome cd1-nitrite reductase"/>
    <property type="match status" value="2"/>
</dbReference>
<evidence type="ECO:0000313" key="6">
    <source>
        <dbReference type="EMBL" id="BBM87926.1"/>
    </source>
</evidence>
<keyword evidence="2 4" id="KW-0479">Metal-binding</keyword>
<dbReference type="RefSeq" id="WP_151971930.1">
    <property type="nucleotide sequence ID" value="NZ_AP019860.1"/>
</dbReference>
<dbReference type="InterPro" id="IPR051200">
    <property type="entry name" value="Host-pathogen_enzymatic-act"/>
</dbReference>
<keyword evidence="7" id="KW-1185">Reference proteome</keyword>
<name>A0A5S9IUP1_UABAM</name>
<dbReference type="EMBL" id="AP019860">
    <property type="protein sequence ID" value="BBM87926.1"/>
    <property type="molecule type" value="Genomic_DNA"/>
</dbReference>
<keyword evidence="1 4" id="KW-0349">Heme</keyword>
<dbReference type="PANTHER" id="PTHR47197:SF3">
    <property type="entry name" value="DIHYDRO-HEME D1 DEHYDROGENASE"/>
    <property type="match status" value="1"/>
</dbReference>
<dbReference type="InterPro" id="IPR015943">
    <property type="entry name" value="WD40/YVTN_repeat-like_dom_sf"/>
</dbReference>
<gene>
    <name evidence="6" type="ORF">UABAM_06341</name>
</gene>
<protein>
    <recommendedName>
        <fullName evidence="5">Cytochrome c domain-containing protein</fullName>
    </recommendedName>
</protein>
<evidence type="ECO:0000259" key="5">
    <source>
        <dbReference type="PROSITE" id="PS51007"/>
    </source>
</evidence>
<dbReference type="OrthoDB" id="9772811at2"/>
<keyword evidence="3 4" id="KW-0408">Iron</keyword>
<dbReference type="InterPro" id="IPR011048">
    <property type="entry name" value="Haem_d1_sf"/>
</dbReference>
<dbReference type="GO" id="GO:0020037">
    <property type="term" value="F:heme binding"/>
    <property type="evidence" value="ECO:0007669"/>
    <property type="project" value="InterPro"/>
</dbReference>
<dbReference type="InterPro" id="IPR036909">
    <property type="entry name" value="Cyt_c-like_dom_sf"/>
</dbReference>
<dbReference type="GO" id="GO:0009055">
    <property type="term" value="F:electron transfer activity"/>
    <property type="evidence" value="ECO:0007669"/>
    <property type="project" value="InterPro"/>
</dbReference>
<sequence length="818" mass="89113">MKYCIFIYILCFVFFVGCGDDIDLDGRASQNSTIQISDDDNFVVAINRIASADSGVAFNRLSDVNGSLSILRVANDENIKVDEITVGKDPRSVSINKDFTRAFVSNGQDNTVTAIDISAVPGGGTAAVLATINVGSEPRGTALTPSGEKLYVANYGEGTVSVIDTATNTVIRTIELEFFGTNIDPFVLANPYAIGISDNGDDADEDENVIVADFFGRPIEQLPKDSREGFDNGKEGRIAFIDVSNDEILNVITLSPVRDTGFTANRIPFQQTVFRVSGGAKGNAPQGAFFNQLHTMTFRDGTANIYLPSIGASPEPPVNFNVNVQSLIGVIQTGANAEVANQHFNLNARFKNEREPIPPFDAGNDFRLDRTFSADTIAMAIEVDTALFLSRAGAFVTKGFFNGDQIAFDVPAAFRIPVGNVPNGIVMNSDATRAYVNSDVESTTTVIDVEAAEQLAKIENATLPPAGTEQHQILIGKLAFYTGMGLPAEDLLNQNVRDIDTHRFRNVASKDNWSSCASCHPDGLTDGVTWIFGTGPRQTLPLDASFSFVDPDNDRRVMNWNAVRGSVTDFNNNARNVQGGFGFTPDAQRVIDDQGQPGDVEDFDEVFNHGPDENTFVENLGRIGISDSLNLMTLYTQRGIRTFNRPTNLDNAAVLRGRDAFEIFCVDCHSGDKWTTSQILWDTPLFDIGGNQLDDGVVVIGPARSTLEFNENGETFTIINQNFETFDPNNPIEVRGNAQPALGQNVSFNPPSLLGVRHTSPYGHNGRAERLEDIFLPRVDDGLEHSTFGANDAQIRDILEFLQAIDEAEAPFLFLRKK</sequence>
<dbReference type="Gene3D" id="2.130.10.10">
    <property type="entry name" value="YVTN repeat-like/Quinoprotein amine dehydrogenase"/>
    <property type="match status" value="2"/>
</dbReference>
<dbReference type="Proteomes" id="UP000326354">
    <property type="component" value="Chromosome"/>
</dbReference>
<dbReference type="PANTHER" id="PTHR47197">
    <property type="entry name" value="PROTEIN NIRF"/>
    <property type="match status" value="1"/>
</dbReference>
<dbReference type="AlphaFoldDB" id="A0A5S9IUP1"/>
<reference evidence="6 7" key="1">
    <citation type="submission" date="2019-08" db="EMBL/GenBank/DDBJ databases">
        <title>Complete genome sequence of Candidatus Uab amorphum.</title>
        <authorList>
            <person name="Shiratori T."/>
            <person name="Suzuki S."/>
            <person name="Kakizawa Y."/>
            <person name="Ishida K."/>
        </authorList>
    </citation>
    <scope>NUCLEOTIDE SEQUENCE [LARGE SCALE GENOMIC DNA]</scope>
    <source>
        <strain evidence="6 7">SRT547</strain>
    </source>
</reference>
<evidence type="ECO:0000313" key="7">
    <source>
        <dbReference type="Proteomes" id="UP000326354"/>
    </source>
</evidence>
<dbReference type="NCBIfam" id="TIGR02276">
    <property type="entry name" value="beta_rpt_yvtn"/>
    <property type="match status" value="1"/>
</dbReference>
<organism evidence="6 7">
    <name type="scientific">Uabimicrobium amorphum</name>
    <dbReference type="NCBI Taxonomy" id="2596890"/>
    <lineage>
        <taxon>Bacteria</taxon>
        <taxon>Pseudomonadati</taxon>
        <taxon>Planctomycetota</taxon>
        <taxon>Candidatus Uabimicrobiia</taxon>
        <taxon>Candidatus Uabimicrobiales</taxon>
        <taxon>Candidatus Uabimicrobiaceae</taxon>
        <taxon>Candidatus Uabimicrobium</taxon>
    </lineage>
</organism>
<dbReference type="KEGG" id="uam:UABAM_06341"/>
<dbReference type="InterPro" id="IPR011964">
    <property type="entry name" value="YVTN_b-propeller_repeat"/>
</dbReference>